<evidence type="ECO:0000313" key="13">
    <source>
        <dbReference type="EMBL" id="KEQ61661.1"/>
    </source>
</evidence>
<dbReference type="EC" id="3.5.1.1" evidence="2"/>
<dbReference type="InterPro" id="IPR040919">
    <property type="entry name" value="Asparaginase_C"/>
</dbReference>
<dbReference type="Proteomes" id="UP000030672">
    <property type="component" value="Unassembled WGS sequence"/>
</dbReference>
<evidence type="ECO:0000259" key="12">
    <source>
        <dbReference type="Pfam" id="PF17763"/>
    </source>
</evidence>
<dbReference type="PANTHER" id="PTHR11707">
    <property type="entry name" value="L-ASPARAGINASE"/>
    <property type="match status" value="1"/>
</dbReference>
<evidence type="ECO:0000256" key="2">
    <source>
        <dbReference type="ARBA" id="ARBA00012920"/>
    </source>
</evidence>
<dbReference type="PROSITE" id="PS51732">
    <property type="entry name" value="ASN_GLN_ASE_3"/>
    <property type="match status" value="1"/>
</dbReference>
<evidence type="ECO:0000256" key="10">
    <source>
        <dbReference type="SAM" id="SignalP"/>
    </source>
</evidence>
<dbReference type="PROSITE" id="PS00144">
    <property type="entry name" value="ASN_GLN_ASE_1"/>
    <property type="match status" value="1"/>
</dbReference>
<dbReference type="InterPro" id="IPR036152">
    <property type="entry name" value="Asp/glu_Ase-like_sf"/>
</dbReference>
<dbReference type="Pfam" id="PF17763">
    <property type="entry name" value="Asparaginase_C"/>
    <property type="match status" value="1"/>
</dbReference>
<dbReference type="GO" id="GO:0004067">
    <property type="term" value="F:asparaginase activity"/>
    <property type="evidence" value="ECO:0007669"/>
    <property type="project" value="UniProtKB-UniRule"/>
</dbReference>
<evidence type="ECO:0000256" key="9">
    <source>
        <dbReference type="RuleBase" id="RU004456"/>
    </source>
</evidence>
<dbReference type="FunFam" id="3.40.50.1170:FF:000001">
    <property type="entry name" value="L-asparaginase 2"/>
    <property type="match status" value="1"/>
</dbReference>
<dbReference type="SMART" id="SM00870">
    <property type="entry name" value="Asparaginase"/>
    <property type="match status" value="1"/>
</dbReference>
<dbReference type="InterPro" id="IPR027473">
    <property type="entry name" value="L-asparaginase_C"/>
</dbReference>
<evidence type="ECO:0000256" key="6">
    <source>
        <dbReference type="PIRSR" id="PIRSR001220-2"/>
    </source>
</evidence>
<accession>A0A074WGU5</accession>
<evidence type="ECO:0000256" key="3">
    <source>
        <dbReference type="ARBA" id="ARBA00022801"/>
    </source>
</evidence>
<keyword evidence="14" id="KW-1185">Reference proteome</keyword>
<reference evidence="13 14" key="1">
    <citation type="journal article" date="2014" name="BMC Genomics">
        <title>Genome sequencing of four Aureobasidium pullulans varieties: biotechnological potential, stress tolerance, and description of new species.</title>
        <authorList>
            <person name="Gostin Ar C."/>
            <person name="Ohm R.A."/>
            <person name="Kogej T."/>
            <person name="Sonjak S."/>
            <person name="Turk M."/>
            <person name="Zajc J."/>
            <person name="Zalar P."/>
            <person name="Grube M."/>
            <person name="Sun H."/>
            <person name="Han J."/>
            <person name="Sharma A."/>
            <person name="Chiniquy J."/>
            <person name="Ngan C.Y."/>
            <person name="Lipzen A."/>
            <person name="Barry K."/>
            <person name="Grigoriev I.V."/>
            <person name="Gunde-Cimerman N."/>
        </authorList>
    </citation>
    <scope>NUCLEOTIDE SEQUENCE [LARGE SCALE GENOMIC DNA]</scope>
    <source>
        <strain evidence="13 14">CBS 110374</strain>
    </source>
</reference>
<dbReference type="InterPro" id="IPR037152">
    <property type="entry name" value="L-asparaginase_N_sf"/>
</dbReference>
<dbReference type="NCBIfam" id="TIGR00520">
    <property type="entry name" value="asnASE_II"/>
    <property type="match status" value="1"/>
</dbReference>
<dbReference type="Gene3D" id="3.40.50.1170">
    <property type="entry name" value="L-asparaginase, N-terminal domain"/>
    <property type="match status" value="1"/>
</dbReference>
<evidence type="ECO:0000256" key="7">
    <source>
        <dbReference type="PROSITE-ProRule" id="PRU10099"/>
    </source>
</evidence>
<protein>
    <recommendedName>
        <fullName evidence="2">asparaginase</fullName>
        <ecNumber evidence="2">3.5.1.1</ecNumber>
    </recommendedName>
</protein>
<feature type="binding site" evidence="6">
    <location>
        <position position="97"/>
    </location>
    <ligand>
        <name>substrate</name>
    </ligand>
</feature>
<organism evidence="13 14">
    <name type="scientific">Aureobasidium melanogenum (strain CBS 110374)</name>
    <name type="common">Aureobasidium pullulans var. melanogenum</name>
    <dbReference type="NCBI Taxonomy" id="1043003"/>
    <lineage>
        <taxon>Eukaryota</taxon>
        <taxon>Fungi</taxon>
        <taxon>Dikarya</taxon>
        <taxon>Ascomycota</taxon>
        <taxon>Pezizomycotina</taxon>
        <taxon>Dothideomycetes</taxon>
        <taxon>Dothideomycetidae</taxon>
        <taxon>Dothideales</taxon>
        <taxon>Saccotheciaceae</taxon>
        <taxon>Aureobasidium</taxon>
    </lineage>
</organism>
<dbReference type="GO" id="GO:0006530">
    <property type="term" value="P:L-asparagine catabolic process"/>
    <property type="evidence" value="ECO:0007669"/>
    <property type="project" value="UniProtKB-ARBA"/>
</dbReference>
<dbReference type="Pfam" id="PF00710">
    <property type="entry name" value="Asparaginase"/>
    <property type="match status" value="1"/>
</dbReference>
<dbReference type="PROSITE" id="PS00917">
    <property type="entry name" value="ASN_GLN_ASE_2"/>
    <property type="match status" value="1"/>
</dbReference>
<evidence type="ECO:0000256" key="8">
    <source>
        <dbReference type="PROSITE-ProRule" id="PRU10100"/>
    </source>
</evidence>
<comment type="similarity">
    <text evidence="1 9">Belongs to the asparaginase 1 family.</text>
</comment>
<evidence type="ECO:0000313" key="14">
    <source>
        <dbReference type="Proteomes" id="UP000030672"/>
    </source>
</evidence>
<dbReference type="STRING" id="1043003.A0A074WGU5"/>
<comment type="catalytic activity">
    <reaction evidence="4">
        <text>L-asparagine + H2O = L-aspartate + NH4(+)</text>
        <dbReference type="Rhea" id="RHEA:21016"/>
        <dbReference type="ChEBI" id="CHEBI:15377"/>
        <dbReference type="ChEBI" id="CHEBI:28938"/>
        <dbReference type="ChEBI" id="CHEBI:29991"/>
        <dbReference type="ChEBI" id="CHEBI:58048"/>
        <dbReference type="EC" id="3.5.1.1"/>
    </reaction>
</comment>
<name>A0A074WGU5_AURM1</name>
<feature type="active site" evidence="8">
    <location>
        <position position="130"/>
    </location>
</feature>
<dbReference type="SUPFAM" id="SSF53774">
    <property type="entry name" value="Glutaminase/Asparaginase"/>
    <property type="match status" value="1"/>
</dbReference>
<sequence length="367" mass="38241">MYTPLALLAALGSLSHAAAVPTFPQLEVRQSAASVNASLGNVTIFATGGTIAGSAGSGVQTTGYTAGAVAIQTLIDAVPELLNISNINGVQVSNVDSGNVNATILLELNRQITAELAKNTSTGAVVTHGTDTLEETAFFLDLTIASKKPVVVVGAMRPSTATSADGPLNLYQAVTLAVTPEAKGRGTMVTLNDRIDSAFYVVKNNANSLDTFKAIEEGHLGFFLDSVPQFYYSPATPHGKPFFDIASLNLTTLPHVDILYGHQDSNPELIRASAESGAEAIVFAGTGAGGWTTKGRQVAQAVYNETGIPMVFSTRTMNGFVSPEDDGWSISSGDLDPQKARILLQCALAVGYNTTQIADIFGALQVS</sequence>
<dbReference type="GeneID" id="63915601"/>
<gene>
    <name evidence="13" type="ORF">M437DRAFT_51723</name>
</gene>
<proteinExistence type="inferred from homology"/>
<dbReference type="InterPro" id="IPR006034">
    <property type="entry name" value="Asparaginase/glutaminase-like"/>
</dbReference>
<dbReference type="PRINTS" id="PR00139">
    <property type="entry name" value="ASNGLNASE"/>
</dbReference>
<feature type="binding site" evidence="6">
    <location>
        <begin position="130"/>
        <end position="131"/>
    </location>
    <ligand>
        <name>substrate</name>
    </ligand>
</feature>
<evidence type="ECO:0000256" key="1">
    <source>
        <dbReference type="ARBA" id="ARBA00010518"/>
    </source>
</evidence>
<evidence type="ECO:0000259" key="11">
    <source>
        <dbReference type="Pfam" id="PF00710"/>
    </source>
</evidence>
<dbReference type="InterPro" id="IPR004550">
    <property type="entry name" value="AsnASE_II"/>
</dbReference>
<dbReference type="PIRSF" id="PIRSF001220">
    <property type="entry name" value="L-ASNase_gatD"/>
    <property type="match status" value="1"/>
</dbReference>
<dbReference type="CDD" id="cd08964">
    <property type="entry name" value="L-asparaginase_II"/>
    <property type="match status" value="1"/>
</dbReference>
<feature type="signal peptide" evidence="10">
    <location>
        <begin position="1"/>
        <end position="19"/>
    </location>
</feature>
<dbReference type="InterPro" id="IPR020827">
    <property type="entry name" value="Asparaginase/glutaminase_AS1"/>
</dbReference>
<evidence type="ECO:0000256" key="5">
    <source>
        <dbReference type="PIRSR" id="PIRSR001220-1"/>
    </source>
</evidence>
<keyword evidence="10" id="KW-0732">Signal</keyword>
<dbReference type="InterPro" id="IPR027475">
    <property type="entry name" value="Asparaginase/glutaminase_AS2"/>
</dbReference>
<feature type="domain" description="Asparaginase/glutaminase C-terminal" evidence="12">
    <location>
        <begin position="255"/>
        <end position="361"/>
    </location>
</feature>
<feature type="active site" evidence="7">
    <location>
        <position position="50"/>
    </location>
</feature>
<dbReference type="PIRSF" id="PIRSF500176">
    <property type="entry name" value="L_ASNase"/>
    <property type="match status" value="1"/>
</dbReference>
<dbReference type="RefSeq" id="XP_040878684.1">
    <property type="nucleotide sequence ID" value="XM_041022228.1"/>
</dbReference>
<dbReference type="InterPro" id="IPR027474">
    <property type="entry name" value="L-asparaginase_N"/>
</dbReference>
<dbReference type="HOGENOM" id="CLU_019134_1_2_1"/>
<dbReference type="EMBL" id="KL584837">
    <property type="protein sequence ID" value="KEQ61661.1"/>
    <property type="molecule type" value="Genomic_DNA"/>
</dbReference>
<keyword evidence="3" id="KW-0378">Hydrolase</keyword>
<dbReference type="AlphaFoldDB" id="A0A074WGU5"/>
<feature type="active site" description="O-isoaspartyl threonine intermediate" evidence="5">
    <location>
        <position position="50"/>
    </location>
</feature>
<dbReference type="Gene3D" id="3.40.50.40">
    <property type="match status" value="1"/>
</dbReference>
<evidence type="ECO:0000256" key="4">
    <source>
        <dbReference type="ARBA" id="ARBA00049366"/>
    </source>
</evidence>
<feature type="chain" id="PRO_5001701443" description="asparaginase" evidence="10">
    <location>
        <begin position="20"/>
        <end position="367"/>
    </location>
</feature>
<dbReference type="PANTHER" id="PTHR11707:SF28">
    <property type="entry name" value="60 KDA LYSOPHOSPHOLIPASE"/>
    <property type="match status" value="1"/>
</dbReference>
<feature type="domain" description="L-asparaginase N-terminal" evidence="11">
    <location>
        <begin position="41"/>
        <end position="233"/>
    </location>
</feature>